<keyword evidence="1" id="KW-0378">Hydrolase</keyword>
<proteinExistence type="predicted"/>
<name>A0A1F7IZ39_9BACT</name>
<evidence type="ECO:0000256" key="1">
    <source>
        <dbReference type="ARBA" id="ARBA00022801"/>
    </source>
</evidence>
<dbReference type="InterPro" id="IPR042003">
    <property type="entry name" value="Sortase_E"/>
</dbReference>
<protein>
    <recommendedName>
        <fullName evidence="4">Sortase</fullName>
    </recommendedName>
</protein>
<evidence type="ECO:0008006" key="4">
    <source>
        <dbReference type="Google" id="ProtNLM"/>
    </source>
</evidence>
<comment type="caution">
    <text evidence="2">The sequence shown here is derived from an EMBL/GenBank/DDBJ whole genome shotgun (WGS) entry which is preliminary data.</text>
</comment>
<dbReference type="InterPro" id="IPR023365">
    <property type="entry name" value="Sortase_dom-sf"/>
</dbReference>
<dbReference type="GO" id="GO:0016787">
    <property type="term" value="F:hydrolase activity"/>
    <property type="evidence" value="ECO:0007669"/>
    <property type="project" value="UniProtKB-KW"/>
</dbReference>
<dbReference type="NCBIfam" id="TIGR01076">
    <property type="entry name" value="sortase_fam"/>
    <property type="match status" value="1"/>
</dbReference>
<evidence type="ECO:0000313" key="2">
    <source>
        <dbReference type="EMBL" id="OGK48609.1"/>
    </source>
</evidence>
<dbReference type="SUPFAM" id="SSF63817">
    <property type="entry name" value="Sortase"/>
    <property type="match status" value="1"/>
</dbReference>
<evidence type="ECO:0000313" key="3">
    <source>
        <dbReference type="Proteomes" id="UP000177141"/>
    </source>
</evidence>
<sequence length="220" mass="24693">MGNFLILTSVFFIAKTFYQPIAEEVKYYVENRAQKKYVVASPEEAPVIRREFSGQAPKGALAKALQIKPVEVIVPNDPEYSIVIPKIAANAKVISGVDASNEDEYLASLQQGVAHADGTAFPGEGGHIFMFAHSTDYIWNVGTYNAVFYLLYKLEVGDEVNLFYKGQRFVYIVTATQIVDPTEVDYLTRKTQNEFLTLQTCWPPGTTFKRLLVFAEPKVF</sequence>
<accession>A0A1F7IZ39</accession>
<organism evidence="2 3">
    <name type="scientific">Candidatus Roizmanbacteria bacterium RIFCSPLOWO2_01_FULL_38_12</name>
    <dbReference type="NCBI Taxonomy" id="1802061"/>
    <lineage>
        <taxon>Bacteria</taxon>
        <taxon>Candidatus Roizmaniibacteriota</taxon>
    </lineage>
</organism>
<dbReference type="STRING" id="1802061.A3A93_05315"/>
<dbReference type="Pfam" id="PF04203">
    <property type="entry name" value="Sortase"/>
    <property type="match status" value="1"/>
</dbReference>
<dbReference type="Gene3D" id="2.40.260.10">
    <property type="entry name" value="Sortase"/>
    <property type="match status" value="1"/>
</dbReference>
<dbReference type="AlphaFoldDB" id="A0A1F7IZ39"/>
<dbReference type="CDD" id="cd05830">
    <property type="entry name" value="Sortase_E"/>
    <property type="match status" value="1"/>
</dbReference>
<dbReference type="Proteomes" id="UP000177141">
    <property type="component" value="Unassembled WGS sequence"/>
</dbReference>
<dbReference type="InterPro" id="IPR005754">
    <property type="entry name" value="Sortase"/>
</dbReference>
<gene>
    <name evidence="2" type="ORF">A3A93_05315</name>
</gene>
<dbReference type="EMBL" id="MGAL01000012">
    <property type="protein sequence ID" value="OGK48609.1"/>
    <property type="molecule type" value="Genomic_DNA"/>
</dbReference>
<reference evidence="2 3" key="1">
    <citation type="journal article" date="2016" name="Nat. Commun.">
        <title>Thousands of microbial genomes shed light on interconnected biogeochemical processes in an aquifer system.</title>
        <authorList>
            <person name="Anantharaman K."/>
            <person name="Brown C.T."/>
            <person name="Hug L.A."/>
            <person name="Sharon I."/>
            <person name="Castelle C.J."/>
            <person name="Probst A.J."/>
            <person name="Thomas B.C."/>
            <person name="Singh A."/>
            <person name="Wilkins M.J."/>
            <person name="Karaoz U."/>
            <person name="Brodie E.L."/>
            <person name="Williams K.H."/>
            <person name="Hubbard S.S."/>
            <person name="Banfield J.F."/>
        </authorList>
    </citation>
    <scope>NUCLEOTIDE SEQUENCE [LARGE SCALE GENOMIC DNA]</scope>
</reference>